<evidence type="ECO:0000313" key="2">
    <source>
        <dbReference type="Proteomes" id="UP000017119"/>
    </source>
</evidence>
<gene>
    <name evidence="1" type="ORF">PRV_01840</name>
</gene>
<dbReference type="AlphaFoldDB" id="U5NG02"/>
<dbReference type="Proteomes" id="UP000017119">
    <property type="component" value="Chromosome"/>
</dbReference>
<reference evidence="1 2" key="1">
    <citation type="journal article" date="2013" name="Genome Announc.">
        <title>Genome Sequence of Mycoplasma parvum (Formerly Eperythrozoon parvum), a Diminutive Hemoplasma of the Pig.</title>
        <authorList>
            <person name="do Nascimento N.C."/>
            <person name="Dos Santos A.P."/>
            <person name="Chu Y."/>
            <person name="Guimaraes A.M."/>
            <person name="Pagliaro A."/>
            <person name="Messick J.B."/>
        </authorList>
    </citation>
    <scope>NUCLEOTIDE SEQUENCE [LARGE SCALE GENOMIC DNA]</scope>
    <source>
        <strain evidence="1 2">Indiana</strain>
    </source>
</reference>
<keyword evidence="2" id="KW-1185">Reference proteome</keyword>
<dbReference type="EMBL" id="CP006771">
    <property type="protein sequence ID" value="AGX89109.1"/>
    <property type="molecule type" value="Genomic_DNA"/>
</dbReference>
<organism evidence="1 2">
    <name type="scientific">Mycoplasma parvum str. Indiana</name>
    <dbReference type="NCBI Taxonomy" id="1403316"/>
    <lineage>
        <taxon>Bacteria</taxon>
        <taxon>Bacillati</taxon>
        <taxon>Mycoplasmatota</taxon>
        <taxon>Mollicutes</taxon>
        <taxon>Mycoplasmataceae</taxon>
        <taxon>Mycoplasma</taxon>
    </lineage>
</organism>
<proteinExistence type="predicted"/>
<protein>
    <submittedName>
        <fullName evidence="1">Uncharacterized protein</fullName>
    </submittedName>
</protein>
<evidence type="ECO:0000313" key="1">
    <source>
        <dbReference type="EMBL" id="AGX89109.1"/>
    </source>
</evidence>
<name>U5NG02_9MOLU</name>
<dbReference type="KEGG" id="mpv:PRV_01840"/>
<accession>U5NG02</accession>
<dbReference type="HOGENOM" id="CLU_3236316_0_0_14"/>
<sequence>MIKSIFFLWRYSFHASELNQIFNFCNFFILKRNELQNWFYFYK</sequence>
<dbReference type="STRING" id="1403316.PRV_01840"/>